<evidence type="ECO:0000256" key="2">
    <source>
        <dbReference type="ARBA" id="ARBA00005775"/>
    </source>
</evidence>
<keyword evidence="11" id="KW-1185">Reference proteome</keyword>
<name>A0A0L6VM77_9BASI</name>
<feature type="compositionally biased region" description="Polar residues" evidence="8">
    <location>
        <begin position="410"/>
        <end position="429"/>
    </location>
</feature>
<feature type="compositionally biased region" description="Basic and acidic residues" evidence="8">
    <location>
        <begin position="1273"/>
        <end position="1285"/>
    </location>
</feature>
<feature type="compositionally biased region" description="Polar residues" evidence="8">
    <location>
        <begin position="854"/>
        <end position="868"/>
    </location>
</feature>
<feature type="compositionally biased region" description="Polar residues" evidence="8">
    <location>
        <begin position="91"/>
        <end position="111"/>
    </location>
</feature>
<feature type="compositionally biased region" description="Low complexity" evidence="8">
    <location>
        <begin position="260"/>
        <end position="270"/>
    </location>
</feature>
<dbReference type="FunFam" id="1.25.40.180:FF:000020">
    <property type="entry name" value="Eukaryotic translation initiation factor subunit"/>
    <property type="match status" value="1"/>
</dbReference>
<evidence type="ECO:0000256" key="3">
    <source>
        <dbReference type="ARBA" id="ARBA00022490"/>
    </source>
</evidence>
<evidence type="ECO:0000256" key="8">
    <source>
        <dbReference type="SAM" id="MobiDB-lite"/>
    </source>
</evidence>
<dbReference type="SMART" id="SM00544">
    <property type="entry name" value="MA3"/>
    <property type="match status" value="1"/>
</dbReference>
<evidence type="ECO:0000256" key="5">
    <source>
        <dbReference type="ARBA" id="ARBA00022553"/>
    </source>
</evidence>
<dbReference type="InterPro" id="IPR016024">
    <property type="entry name" value="ARM-type_fold"/>
</dbReference>
<feature type="region of interest" description="Disordered" evidence="8">
    <location>
        <begin position="1"/>
        <end position="910"/>
    </location>
</feature>
<organism evidence="10 11">
    <name type="scientific">Puccinia sorghi</name>
    <dbReference type="NCBI Taxonomy" id="27349"/>
    <lineage>
        <taxon>Eukaryota</taxon>
        <taxon>Fungi</taxon>
        <taxon>Dikarya</taxon>
        <taxon>Basidiomycota</taxon>
        <taxon>Pucciniomycotina</taxon>
        <taxon>Pucciniomycetes</taxon>
        <taxon>Pucciniales</taxon>
        <taxon>Pucciniaceae</taxon>
        <taxon>Puccinia</taxon>
    </lineage>
</organism>
<feature type="compositionally biased region" description="Low complexity" evidence="8">
    <location>
        <begin position="537"/>
        <end position="552"/>
    </location>
</feature>
<feature type="region of interest" description="Disordered" evidence="8">
    <location>
        <begin position="1051"/>
        <end position="1107"/>
    </location>
</feature>
<feature type="compositionally biased region" description="Polar residues" evidence="8">
    <location>
        <begin position="20"/>
        <end position="30"/>
    </location>
</feature>
<dbReference type="FunFam" id="1.20.970.30:FF:000001">
    <property type="entry name" value="Eukaryotic translation initiation factor subunit eIF-4F, putative"/>
    <property type="match status" value="1"/>
</dbReference>
<feature type="compositionally biased region" description="Low complexity" evidence="8">
    <location>
        <begin position="834"/>
        <end position="844"/>
    </location>
</feature>
<dbReference type="GO" id="GO:0016281">
    <property type="term" value="C:eukaryotic translation initiation factor 4F complex"/>
    <property type="evidence" value="ECO:0007669"/>
    <property type="project" value="TreeGrafter"/>
</dbReference>
<evidence type="ECO:0000256" key="6">
    <source>
        <dbReference type="ARBA" id="ARBA00022884"/>
    </source>
</evidence>
<feature type="compositionally biased region" description="Polar residues" evidence="8">
    <location>
        <begin position="385"/>
        <end position="396"/>
    </location>
</feature>
<feature type="compositionally biased region" description="Polar residues" evidence="8">
    <location>
        <begin position="1097"/>
        <end position="1107"/>
    </location>
</feature>
<dbReference type="PANTHER" id="PTHR23253:SF9">
    <property type="entry name" value="EUKARYOTIC TRANSLATION INITIATION FACTOR 4 GAMMA 2"/>
    <property type="match status" value="1"/>
</dbReference>
<feature type="compositionally biased region" description="Low complexity" evidence="8">
    <location>
        <begin position="330"/>
        <end position="339"/>
    </location>
</feature>
<keyword evidence="4" id="KW-0396">Initiation factor</keyword>
<evidence type="ECO:0000313" key="11">
    <source>
        <dbReference type="Proteomes" id="UP000037035"/>
    </source>
</evidence>
<feature type="region of interest" description="Disordered" evidence="8">
    <location>
        <begin position="1537"/>
        <end position="1617"/>
    </location>
</feature>
<feature type="compositionally biased region" description="Basic and acidic residues" evidence="8">
    <location>
        <begin position="692"/>
        <end position="732"/>
    </location>
</feature>
<feature type="compositionally biased region" description="Low complexity" evidence="8">
    <location>
        <begin position="1002"/>
        <end position="1018"/>
    </location>
</feature>
<feature type="region of interest" description="Disordered" evidence="8">
    <location>
        <begin position="1429"/>
        <end position="1491"/>
    </location>
</feature>
<feature type="compositionally biased region" description="Basic and acidic residues" evidence="8">
    <location>
        <begin position="654"/>
        <end position="682"/>
    </location>
</feature>
<feature type="region of interest" description="Disordered" evidence="8">
    <location>
        <begin position="988"/>
        <end position="1034"/>
    </location>
</feature>
<feature type="compositionally biased region" description="Low complexity" evidence="8">
    <location>
        <begin position="1432"/>
        <end position="1447"/>
    </location>
</feature>
<dbReference type="OrthoDB" id="514777at2759"/>
<dbReference type="PANTHER" id="PTHR23253">
    <property type="entry name" value="EUKARYOTIC TRANSLATION INITIATION FACTOR 4 GAMMA"/>
    <property type="match status" value="1"/>
</dbReference>
<feature type="compositionally biased region" description="Low complexity" evidence="8">
    <location>
        <begin position="36"/>
        <end position="50"/>
    </location>
</feature>
<dbReference type="GO" id="GO:0010494">
    <property type="term" value="C:cytoplasmic stress granule"/>
    <property type="evidence" value="ECO:0007669"/>
    <property type="project" value="UniProtKB-ARBA"/>
</dbReference>
<protein>
    <recommendedName>
        <fullName evidence="9">MI domain-containing protein</fullName>
    </recommendedName>
</protein>
<dbReference type="EMBL" id="LAVV01003932">
    <property type="protein sequence ID" value="KNZ61814.1"/>
    <property type="molecule type" value="Genomic_DNA"/>
</dbReference>
<gene>
    <name evidence="10" type="ORF">VP01_1353g1</name>
</gene>
<comment type="subcellular location">
    <subcellularLocation>
        <location evidence="1">Cytoplasm</location>
    </subcellularLocation>
</comment>
<accession>A0A0L6VM77</accession>
<feature type="compositionally biased region" description="Polar residues" evidence="8">
    <location>
        <begin position="447"/>
        <end position="468"/>
    </location>
</feature>
<dbReference type="InterPro" id="IPR003891">
    <property type="entry name" value="Initiation_fac_eIF4g_MI"/>
</dbReference>
<feature type="compositionally biased region" description="Polar residues" evidence="8">
    <location>
        <begin position="587"/>
        <end position="602"/>
    </location>
</feature>
<dbReference type="STRING" id="27349.A0A0L6VM77"/>
<comment type="similarity">
    <text evidence="2">Belongs to the eukaryotic initiation factor 4G family.</text>
</comment>
<sequence length="1756" mass="186224">MCSRTSLSFNPINPPHTASFPMSKTNSTHQPPAPQSVPVSNDAPSSSSSAKPTFNYAAAAARSSGTSKPGSTNTPAAPAPLCPPSFASAVVATSSPLASNSTSAKPSSNRTVPDAIPTSRPSNGTSPAVKSPVPAPDRKASLVPPKSHNIKPSSSHISFGSLADIPAKADDSSVLSSSPANPPTLLQRDGPPVFGSVPADLDKKPAKSSSLVNSTTPKPSGPPPPPTGPSTKPQKKKIDFQAFFMAGGESVTNPPPPPASSGSSPSPSISYRGDPTQHRRNPNNLDSHSTAPAAPVSPRPSHVGVPNGPSAGGSFHSPLSGASRAFTPAQGPSPMSQQPQHHHQYGMGGAGGHWQNGPAPNSPHFVPGNPPMNANMPNYPVPNGNMGSNHGGNPSQYLPKPPPFSHRNGLGSQSAGSSSTIYPPSSGRSNLHHQSRNSAAGPPSPRLASSNAPNGGQSPNYQHSSNGQGMPAPYWPQGPSYPQNGPGPYPPYGYNPNNMPTYPHPTNFPPPQHGQHHSPQLSHQTGPSAPPPPAPVPASSTSTALPNSSRTHPTPPPPLPIPSSPVPSNNTYAPPYPPALYSPGSSHSRGPSLSYNAPSFNPSAPPDFKPHTPNAAAPAFMPRRSAAVPIKKPVTPISETPEKHHEVPSSTQSSKDRRVSTSKGPAEKAKPSDSAKPAEEAAKITVTGPTKTNEKSETSSETKQTADAKKVAEDAAEKKKLEETKAAEEAAAKAKAAQAKAEEDARLDRQKKEQAEKEAQEKAEREAKVQAEQEAKDKAEQEAKAKAEQEQREKEERERQAKKEQETKELAEKQAKETKPPAEVKSVEPQVKLPSSASPAQPASKTLESKSNDASEQQPEPATASTLPSKPVNGASLPSSGTKVRPAPIDVNAAPQSKVPGESLTPSLPSALSSARKIEDLGKVSYPDNIQSPRSELNADATPGKFRYDRAFLLQFMEVCKGKPVQLPDLDSIGMVDAHNVGMNPMSRTQSTGGQRRNAGQMPPSRGPSAGPGAGMPMFNTGASRSSEERFNQSNRASMGAMPIGMGLMLPGRPTGSMSRSPSTNALPGIMSNGARDTTRRSGRGSRRDGAPGHPPSNVNPNLNRGMSMQPMFPVEMVQPLQPSANSWAAARTTQLEEDSPELVNRKVKALLNKLTLDKFESISDQVIAWANKSEKEHDGRILRQVIALIFEKATDEAHWSEMYAKLCRKLMEKLSPAVKDESLSDPAGNKVHGGQLFRKYLLNRCQEDYERGWSKRDELAAAAAGKAADDAVKQAANDKSRAEAEAAGNEAPAREAEILSDEYYAAQKAKRQGLGLVRFIGELFKLNMLTERIMHECIKKLLSNIETPEEEDIESLSRLMMTVGGLLDHEKAISHMNVYFSRMQIMSNSPNLSSRARFMIQDVIDTRNNKWVGRNVAAGPKLISQIHEEAAQAAAEQSRQAQQASKKQMHDLPRGGSRGGRNREQPGGDGWSAVGGNSAPPPRPAKAGDLTQFGKLRDTSSSARSTFGPSVAFANKGKLKDAKLSADREPAVAVAPNPFAALGGDTTESSGPGLTRKPSAAELAPTGGRPRLNLAPRTLPLPGQSADGEGTEKKETTAADGAGSTEEDSKMDEETRRRVKASVDEFFHVRSITEGVEALKALPKQHYHELIRSLVEKVLEKKAADVDLTASLFKKLAAEDNAPQPVFLKAFAPVLEQLDDIAVDARYAYEFCGKLLKASGLSEANVKQLAHKIETDELATASQRLVDCFNAAKLD</sequence>
<dbReference type="GO" id="GO:0003729">
    <property type="term" value="F:mRNA binding"/>
    <property type="evidence" value="ECO:0007669"/>
    <property type="project" value="TreeGrafter"/>
</dbReference>
<evidence type="ECO:0000259" key="9">
    <source>
        <dbReference type="PROSITE" id="PS51366"/>
    </source>
</evidence>
<dbReference type="Proteomes" id="UP000037035">
    <property type="component" value="Unassembled WGS sequence"/>
</dbReference>
<dbReference type="SUPFAM" id="SSF48371">
    <property type="entry name" value="ARM repeat"/>
    <property type="match status" value="2"/>
</dbReference>
<dbReference type="InterPro" id="IPR036211">
    <property type="entry name" value="eIF4G_eIF4E-bd_sf"/>
</dbReference>
<evidence type="ECO:0000256" key="7">
    <source>
        <dbReference type="ARBA" id="ARBA00022917"/>
    </source>
</evidence>
<keyword evidence="6" id="KW-0694">RNA-binding</keyword>
<dbReference type="SUPFAM" id="SSF101489">
    <property type="entry name" value="Eukaryotic initiation factor 4f subunit eIF4g, eIF4e-binding domain"/>
    <property type="match status" value="1"/>
</dbReference>
<feature type="compositionally biased region" description="Pro residues" evidence="8">
    <location>
        <begin position="553"/>
        <end position="565"/>
    </location>
</feature>
<feature type="compositionally biased region" description="Pro residues" evidence="8">
    <location>
        <begin position="219"/>
        <end position="228"/>
    </location>
</feature>
<feature type="domain" description="MI" evidence="9">
    <location>
        <begin position="1615"/>
        <end position="1736"/>
    </location>
</feature>
<dbReference type="PROSITE" id="PS51366">
    <property type="entry name" value="MI"/>
    <property type="match status" value="1"/>
</dbReference>
<feature type="region of interest" description="Disordered" evidence="8">
    <location>
        <begin position="1273"/>
        <end position="1292"/>
    </location>
</feature>
<keyword evidence="5" id="KW-0597">Phosphoprotein</keyword>
<feature type="compositionally biased region" description="Polar residues" evidence="8">
    <location>
        <begin position="119"/>
        <end position="128"/>
    </location>
</feature>
<feature type="compositionally biased region" description="Polar residues" evidence="8">
    <location>
        <begin position="63"/>
        <end position="75"/>
    </location>
</feature>
<dbReference type="Gene3D" id="1.25.40.180">
    <property type="match status" value="2"/>
</dbReference>
<feature type="compositionally biased region" description="Low complexity" evidence="8">
    <location>
        <begin position="371"/>
        <end position="383"/>
    </location>
</feature>
<dbReference type="InterPro" id="IPR022745">
    <property type="entry name" value="eIF4G1_eIF4E-bd"/>
</dbReference>
<dbReference type="Pfam" id="PF02847">
    <property type="entry name" value="MA3"/>
    <property type="match status" value="1"/>
</dbReference>
<dbReference type="VEuPathDB" id="FungiDB:VP01_1353g1"/>
<keyword evidence="3" id="KW-0963">Cytoplasm</keyword>
<keyword evidence="7" id="KW-0648">Protein biosynthesis</keyword>
<feature type="compositionally biased region" description="Basic and acidic residues" evidence="8">
    <location>
        <begin position="740"/>
        <end position="826"/>
    </location>
</feature>
<evidence type="ECO:0000313" key="10">
    <source>
        <dbReference type="EMBL" id="KNZ61814.1"/>
    </source>
</evidence>
<proteinExistence type="inferred from homology"/>
<dbReference type="InterPro" id="IPR003890">
    <property type="entry name" value="MIF4G-like_typ-3"/>
</dbReference>
<feature type="compositionally biased region" description="Polar residues" evidence="8">
    <location>
        <begin position="1056"/>
        <end position="1066"/>
    </location>
</feature>
<comment type="caution">
    <text evidence="10">The sequence shown here is derived from an EMBL/GenBank/DDBJ whole genome shotgun (WGS) entry which is preliminary data.</text>
</comment>
<dbReference type="Pfam" id="PF02854">
    <property type="entry name" value="MIF4G"/>
    <property type="match status" value="1"/>
</dbReference>
<dbReference type="SMART" id="SM00543">
    <property type="entry name" value="MIF4G"/>
    <property type="match status" value="1"/>
</dbReference>
<reference evidence="10 11" key="1">
    <citation type="submission" date="2015-08" db="EMBL/GenBank/DDBJ databases">
        <title>Next Generation Sequencing and Analysis of the Genome of Puccinia sorghi L Schw, the Causal Agent of Maize Common Rust.</title>
        <authorList>
            <person name="Rochi L."/>
            <person name="Burguener G."/>
            <person name="Darino M."/>
            <person name="Turjanski A."/>
            <person name="Kreff E."/>
            <person name="Dieguez M.J."/>
            <person name="Sacco F."/>
        </authorList>
    </citation>
    <scope>NUCLEOTIDE SEQUENCE [LARGE SCALE GENOMIC DNA]</scope>
    <source>
        <strain evidence="10 11">RO10H11247</strain>
    </source>
</reference>
<feature type="compositionally biased region" description="Polar residues" evidence="8">
    <location>
        <begin position="1"/>
        <end position="11"/>
    </location>
</feature>
<dbReference type="Pfam" id="PF12152">
    <property type="entry name" value="eIF_4G1"/>
    <property type="match status" value="1"/>
</dbReference>
<dbReference type="GO" id="GO:0003743">
    <property type="term" value="F:translation initiation factor activity"/>
    <property type="evidence" value="ECO:0007669"/>
    <property type="project" value="UniProtKB-KW"/>
</dbReference>
<evidence type="ECO:0000256" key="1">
    <source>
        <dbReference type="ARBA" id="ARBA00004496"/>
    </source>
</evidence>
<dbReference type="Gene3D" id="1.20.970.30">
    <property type="entry name" value="eIF4G, eIF4E-binding domain"/>
    <property type="match status" value="1"/>
</dbReference>
<feature type="compositionally biased region" description="Pro residues" evidence="8">
    <location>
        <begin position="502"/>
        <end position="512"/>
    </location>
</feature>
<evidence type="ECO:0000256" key="4">
    <source>
        <dbReference type="ARBA" id="ARBA00022540"/>
    </source>
</evidence>